<reference evidence="2 3" key="1">
    <citation type="journal article" date="2012" name="Genome Biol.">
        <title>Genome and low-iron response of an oceanic diatom adapted to chronic iron limitation.</title>
        <authorList>
            <person name="Lommer M."/>
            <person name="Specht M."/>
            <person name="Roy A.S."/>
            <person name="Kraemer L."/>
            <person name="Andreson R."/>
            <person name="Gutowska M.A."/>
            <person name="Wolf J."/>
            <person name="Bergner S.V."/>
            <person name="Schilhabel M.B."/>
            <person name="Klostermeier U.C."/>
            <person name="Beiko R.G."/>
            <person name="Rosenstiel P."/>
            <person name="Hippler M."/>
            <person name="Laroche J."/>
        </authorList>
    </citation>
    <scope>NUCLEOTIDE SEQUENCE [LARGE SCALE GENOMIC DNA]</scope>
    <source>
        <strain evidence="2 3">CCMP1005</strain>
    </source>
</reference>
<evidence type="ECO:0000256" key="1">
    <source>
        <dbReference type="ARBA" id="ARBA00022912"/>
    </source>
</evidence>
<dbReference type="Gene3D" id="3.90.190.10">
    <property type="entry name" value="Protein tyrosine phosphatase superfamily"/>
    <property type="match status" value="1"/>
</dbReference>
<dbReference type="PANTHER" id="PTHR10159">
    <property type="entry name" value="DUAL SPECIFICITY PROTEIN PHOSPHATASE"/>
    <property type="match status" value="1"/>
</dbReference>
<organism evidence="2 3">
    <name type="scientific">Thalassiosira oceanica</name>
    <name type="common">Marine diatom</name>
    <dbReference type="NCBI Taxonomy" id="159749"/>
    <lineage>
        <taxon>Eukaryota</taxon>
        <taxon>Sar</taxon>
        <taxon>Stramenopiles</taxon>
        <taxon>Ochrophyta</taxon>
        <taxon>Bacillariophyta</taxon>
        <taxon>Coscinodiscophyceae</taxon>
        <taxon>Thalassiosirophycidae</taxon>
        <taxon>Thalassiosirales</taxon>
        <taxon>Thalassiosiraceae</taxon>
        <taxon>Thalassiosira</taxon>
    </lineage>
</organism>
<name>K0RKH7_THAOC</name>
<dbReference type="GO" id="GO:0005737">
    <property type="term" value="C:cytoplasm"/>
    <property type="evidence" value="ECO:0007669"/>
    <property type="project" value="TreeGrafter"/>
</dbReference>
<sequence>MTIFDEVQLESRLKMVRGYVAKPIPAQPWKDERPCLVPFAGDDRNDFDDGRAGIIIGGARHAANPKMLASLGCRAVLNCASGGMWMLRCRLISCPTLTPFAFQGIARLPIDELREKGIRYEFTNCRSDSYTYPLLHEKKRRPEKLENRLNGTSETEEQYICSNHLEVANSLFVDIMHDIGKKGDGSENERDRNVLFFCVAGQNRSAGLAVGVLLLHGMNLEKILSYCAEQRSFVLENLGFQRQIVELEAIIQKLTSPSATEELRCRFGSHWKLLQHVNAFTQQSKRVRMCGTTRRPPDTGIPSLLNSQFEILNGTKVEVELLIPGLCSLEVRVPIESTIPEVKEILINEANEHVLRHDKQPCMCAKTWLVLAQFGKDDMYDIPLEVEAVERKVQLEKIRSMFGLTSRLKGEETNDDGIRDSDPALSSSQVPWTFVHEERKNAPATLLENTLRSTHLRAWDFVSGSSLASKLPIVFSFADDSRDKRAFMQVSRSANEMQQFKAPGEGDILGMGNNAIVHRVQLAHTFSDGRHRDEHWTSVNIGLEVETSLDRSEDNVGQATGDWDAAVKRPFDLHKMIAFLQHSSEAGLAKRLRAANKMNADKRILYFHGLGVGISTNAYNANEYKFELMLLSKYEENFSTYTMRRFLDEYTKSDVSSKMQEDFSITGVKILLVSLLNAFRDLTLMGIESFDFNHLNNVLVSRDFTSVRLIDIDGNSQGSIHYPTLTSSFASPNATPTSNLKPSLNVDLNILLPAIVEQLVLGKGRGTSFVANKRSEIWRVDEAEAKRIIRSVVLENFYPQIRADSNDEATQRAERHALRIAEWFYSLLKKRSPWSDWTVDIYNAMRCIDHLPIA</sequence>
<dbReference type="OMA" id="NKRSEIW"/>
<comment type="caution">
    <text evidence="2">The sequence shown here is derived from an EMBL/GenBank/DDBJ whole genome shotgun (WGS) entry which is preliminary data.</text>
</comment>
<dbReference type="InterPro" id="IPR029021">
    <property type="entry name" value="Prot-tyrosine_phosphatase-like"/>
</dbReference>
<protein>
    <recommendedName>
        <fullName evidence="4">Tyrosine specific protein phosphatases domain-containing protein</fullName>
    </recommendedName>
</protein>
<dbReference type="SUPFAM" id="SSF52799">
    <property type="entry name" value="(Phosphotyrosine protein) phosphatases II"/>
    <property type="match status" value="1"/>
</dbReference>
<proteinExistence type="predicted"/>
<keyword evidence="1" id="KW-0378">Hydrolase</keyword>
<dbReference type="GO" id="GO:0017017">
    <property type="term" value="F:MAP kinase tyrosine/serine/threonine phosphatase activity"/>
    <property type="evidence" value="ECO:0007669"/>
    <property type="project" value="TreeGrafter"/>
</dbReference>
<keyword evidence="3" id="KW-1185">Reference proteome</keyword>
<dbReference type="eggNOG" id="KOG1716">
    <property type="taxonomic scope" value="Eukaryota"/>
</dbReference>
<evidence type="ECO:0008006" key="4">
    <source>
        <dbReference type="Google" id="ProtNLM"/>
    </source>
</evidence>
<evidence type="ECO:0000313" key="3">
    <source>
        <dbReference type="Proteomes" id="UP000266841"/>
    </source>
</evidence>
<dbReference type="OrthoDB" id="285418at2759"/>
<dbReference type="CDD" id="cd14498">
    <property type="entry name" value="DSP"/>
    <property type="match status" value="1"/>
</dbReference>
<dbReference type="GO" id="GO:0043409">
    <property type="term" value="P:negative regulation of MAPK cascade"/>
    <property type="evidence" value="ECO:0007669"/>
    <property type="project" value="TreeGrafter"/>
</dbReference>
<dbReference type="EMBL" id="AGNL01036200">
    <property type="protein sequence ID" value="EJK54203.1"/>
    <property type="molecule type" value="Genomic_DNA"/>
</dbReference>
<dbReference type="GO" id="GO:0033550">
    <property type="term" value="F:MAP kinase tyrosine phosphatase activity"/>
    <property type="evidence" value="ECO:0007669"/>
    <property type="project" value="TreeGrafter"/>
</dbReference>
<accession>K0RKH7</accession>
<keyword evidence="1" id="KW-0904">Protein phosphatase</keyword>
<gene>
    <name evidence="2" type="ORF">THAOC_26227</name>
</gene>
<dbReference type="PANTHER" id="PTHR10159:SF519">
    <property type="entry name" value="DUAL SPECIFICITY PROTEIN PHOSPHATASE MPK3"/>
    <property type="match status" value="1"/>
</dbReference>
<dbReference type="Proteomes" id="UP000266841">
    <property type="component" value="Unassembled WGS sequence"/>
</dbReference>
<dbReference type="GO" id="GO:0008330">
    <property type="term" value="F:protein tyrosine/threonine phosphatase activity"/>
    <property type="evidence" value="ECO:0007669"/>
    <property type="project" value="TreeGrafter"/>
</dbReference>
<dbReference type="AlphaFoldDB" id="K0RKH7"/>
<evidence type="ECO:0000313" key="2">
    <source>
        <dbReference type="EMBL" id="EJK54203.1"/>
    </source>
</evidence>